<dbReference type="InterPro" id="IPR036249">
    <property type="entry name" value="Thioredoxin-like_sf"/>
</dbReference>
<dbReference type="SUPFAM" id="SSF52833">
    <property type="entry name" value="Thioredoxin-like"/>
    <property type="match status" value="1"/>
</dbReference>
<evidence type="ECO:0000313" key="2">
    <source>
        <dbReference type="Proteomes" id="UP001595733"/>
    </source>
</evidence>
<accession>A0ABV8UX51</accession>
<proteinExistence type="predicted"/>
<dbReference type="EMBL" id="JBHSEF010000022">
    <property type="protein sequence ID" value="MFC4355084.1"/>
    <property type="molecule type" value="Genomic_DNA"/>
</dbReference>
<dbReference type="Gene3D" id="3.40.30.30">
    <property type="entry name" value="Hypothetical protein sa0798"/>
    <property type="match status" value="1"/>
</dbReference>
<dbReference type="RefSeq" id="WP_378141423.1">
    <property type="nucleotide sequence ID" value="NZ_JBHSEF010000022.1"/>
</dbReference>
<protein>
    <submittedName>
        <fullName evidence="1">YuzD family protein</fullName>
    </submittedName>
</protein>
<reference evidence="2" key="1">
    <citation type="journal article" date="2019" name="Int. J. Syst. Evol. Microbiol.">
        <title>The Global Catalogue of Microorganisms (GCM) 10K type strain sequencing project: providing services to taxonomists for standard genome sequencing and annotation.</title>
        <authorList>
            <consortium name="The Broad Institute Genomics Platform"/>
            <consortium name="The Broad Institute Genome Sequencing Center for Infectious Disease"/>
            <person name="Wu L."/>
            <person name="Ma J."/>
        </authorList>
    </citation>
    <scope>NUCLEOTIDE SEQUENCE [LARGE SCALE GENOMIC DNA]</scope>
    <source>
        <strain evidence="2">CCUG 50353</strain>
    </source>
</reference>
<dbReference type="InterPro" id="IPR038218">
    <property type="entry name" value="YuzD-like_sp"/>
</dbReference>
<sequence>MKEITLTVYGADIICASCVNAPSSKDTYEWLEAALARKFEGHNIHFRYVDIEQPAPNDIDANFIEQIQNDELFYPLVTIDDEVIGEGYIQLKPVYSALETHGYLAAE</sequence>
<keyword evidence="2" id="KW-1185">Reference proteome</keyword>
<dbReference type="InterPro" id="IPR009190">
    <property type="entry name" value="DUF1462"/>
</dbReference>
<dbReference type="Pfam" id="PF07315">
    <property type="entry name" value="DUF1462"/>
    <property type="match status" value="1"/>
</dbReference>
<dbReference type="Proteomes" id="UP001595733">
    <property type="component" value="Unassembled WGS sequence"/>
</dbReference>
<dbReference type="PIRSF" id="PIRSF010603">
    <property type="entry name" value="UCP010603"/>
    <property type="match status" value="1"/>
</dbReference>
<gene>
    <name evidence="1" type="ORF">ACFO0S_08500</name>
</gene>
<organism evidence="1 2">
    <name type="scientific">Chryseomicrobium palamuruense</name>
    <dbReference type="NCBI Taxonomy" id="682973"/>
    <lineage>
        <taxon>Bacteria</taxon>
        <taxon>Bacillati</taxon>
        <taxon>Bacillota</taxon>
        <taxon>Bacilli</taxon>
        <taxon>Bacillales</taxon>
        <taxon>Caryophanaceae</taxon>
        <taxon>Chryseomicrobium</taxon>
    </lineage>
</organism>
<name>A0ABV8UX51_9BACL</name>
<comment type="caution">
    <text evidence="1">The sequence shown here is derived from an EMBL/GenBank/DDBJ whole genome shotgun (WGS) entry which is preliminary data.</text>
</comment>
<evidence type="ECO:0000313" key="1">
    <source>
        <dbReference type="EMBL" id="MFC4355084.1"/>
    </source>
</evidence>